<keyword evidence="5 8" id="KW-0812">Transmembrane</keyword>
<sequence>MTMGPASPATSRGHLVTILVLGAMTAVTPLATDMYLAAFPAIGAALSASAGQVQFSLSIFFIGMALGQLIYGTLIDRLGRKLPLMAGMAVFTLSSVAMPFAPDIFTFNGLRLLQAVGACSGMVIGRAAINDLFDATEGARVLSHMMLITGLGPILAPILGGYILTSWGWQAIFVALAAIAAVSLFAIGFAFRETLPPENRQPQRIGETGRTYLKLLKNRQFVLFSLVGCFALGGLFAFITGSPHVMMDLYGLSQQTYGWVFAANAVAMVIGSQINGYLLRRHPLGTVLKYSLLLFVVTGVVTVALSGTAHLITLMIPLTLCLANVPVVAANSTALAMAACGKDAGTASGILGVLQFGIAGLVSGLVGMVANNSPLPMTVVIAAAAMAAFACFAGFRNDRRVN</sequence>
<dbReference type="PANTHER" id="PTHR23502">
    <property type="entry name" value="MAJOR FACILITATOR SUPERFAMILY"/>
    <property type="match status" value="1"/>
</dbReference>
<evidence type="ECO:0000256" key="6">
    <source>
        <dbReference type="ARBA" id="ARBA00022989"/>
    </source>
</evidence>
<protein>
    <recommendedName>
        <fullName evidence="8">Bcr/CflA family efflux transporter</fullName>
    </recommendedName>
</protein>
<keyword evidence="6 8" id="KW-1133">Transmembrane helix</keyword>
<feature type="transmembrane region" description="Helical" evidence="8">
    <location>
        <begin position="55"/>
        <end position="75"/>
    </location>
</feature>
<name>A0A1S7S1T4_9HYPH</name>
<dbReference type="GO" id="GO:0042910">
    <property type="term" value="F:xenobiotic transmembrane transporter activity"/>
    <property type="evidence" value="ECO:0007669"/>
    <property type="project" value="InterPro"/>
</dbReference>
<reference evidence="10 11" key="1">
    <citation type="submission" date="2016-01" db="EMBL/GenBank/DDBJ databases">
        <authorList>
            <person name="Oliw E.H."/>
        </authorList>
    </citation>
    <scope>NUCLEOTIDE SEQUENCE [LARGE SCALE GENOMIC DNA]</scope>
    <source>
        <strain evidence="10 11">Zutra 3-1</strain>
    </source>
</reference>
<feature type="domain" description="Major facilitator superfamily (MFS) profile" evidence="9">
    <location>
        <begin position="17"/>
        <end position="400"/>
    </location>
</feature>
<evidence type="ECO:0000313" key="11">
    <source>
        <dbReference type="Proteomes" id="UP000191987"/>
    </source>
</evidence>
<comment type="subcellular location">
    <subcellularLocation>
        <location evidence="8">Cell inner membrane</location>
        <topology evidence="8">Multi-pass membrane protein</topology>
    </subcellularLocation>
    <subcellularLocation>
        <location evidence="1">Cell membrane</location>
        <topology evidence="1">Multi-pass membrane protein</topology>
    </subcellularLocation>
</comment>
<dbReference type="RefSeq" id="WP_080821124.1">
    <property type="nucleotide sequence ID" value="NZ_LT009750.1"/>
</dbReference>
<feature type="transmembrane region" description="Helical" evidence="8">
    <location>
        <begin position="112"/>
        <end position="129"/>
    </location>
</feature>
<dbReference type="AlphaFoldDB" id="A0A1S7S1T4"/>
<dbReference type="PANTHER" id="PTHR23502:SF132">
    <property type="entry name" value="POLYAMINE TRANSPORTER 2-RELATED"/>
    <property type="match status" value="1"/>
</dbReference>
<feature type="transmembrane region" description="Helical" evidence="8">
    <location>
        <begin position="169"/>
        <end position="191"/>
    </location>
</feature>
<dbReference type="InterPro" id="IPR011701">
    <property type="entry name" value="MFS"/>
</dbReference>
<dbReference type="Proteomes" id="UP000191987">
    <property type="component" value="Unassembled WGS sequence"/>
</dbReference>
<keyword evidence="7 8" id="KW-0472">Membrane</keyword>
<evidence type="ECO:0000256" key="8">
    <source>
        <dbReference type="RuleBase" id="RU365088"/>
    </source>
</evidence>
<dbReference type="FunFam" id="1.20.1720.10:FF:000005">
    <property type="entry name" value="Bcr/CflA family efflux transporter"/>
    <property type="match status" value="1"/>
</dbReference>
<dbReference type="SUPFAM" id="SSF103473">
    <property type="entry name" value="MFS general substrate transporter"/>
    <property type="match status" value="1"/>
</dbReference>
<feature type="transmembrane region" description="Helical" evidence="8">
    <location>
        <begin position="82"/>
        <end position="100"/>
    </location>
</feature>
<dbReference type="EMBL" id="FBWG01000049">
    <property type="protein sequence ID" value="CUX61261.1"/>
    <property type="molecule type" value="Genomic_DNA"/>
</dbReference>
<dbReference type="InterPro" id="IPR036259">
    <property type="entry name" value="MFS_trans_sf"/>
</dbReference>
<evidence type="ECO:0000256" key="5">
    <source>
        <dbReference type="ARBA" id="ARBA00022692"/>
    </source>
</evidence>
<dbReference type="NCBIfam" id="TIGR00710">
    <property type="entry name" value="efflux_Bcr_CflA"/>
    <property type="match status" value="1"/>
</dbReference>
<evidence type="ECO:0000256" key="7">
    <source>
        <dbReference type="ARBA" id="ARBA00023136"/>
    </source>
</evidence>
<evidence type="ECO:0000256" key="2">
    <source>
        <dbReference type="ARBA" id="ARBA00006236"/>
    </source>
</evidence>
<dbReference type="GO" id="GO:0005886">
    <property type="term" value="C:plasma membrane"/>
    <property type="evidence" value="ECO:0007669"/>
    <property type="project" value="UniProtKB-SubCell"/>
</dbReference>
<keyword evidence="3 8" id="KW-0813">Transport</keyword>
<organism evidence="10 11">
    <name type="scientific">Agrobacterium deltaense Zutra 3/1</name>
    <dbReference type="NCBI Taxonomy" id="1183427"/>
    <lineage>
        <taxon>Bacteria</taxon>
        <taxon>Pseudomonadati</taxon>
        <taxon>Pseudomonadota</taxon>
        <taxon>Alphaproteobacteria</taxon>
        <taxon>Hyphomicrobiales</taxon>
        <taxon>Rhizobiaceae</taxon>
        <taxon>Rhizobium/Agrobacterium group</taxon>
        <taxon>Agrobacterium</taxon>
    </lineage>
</organism>
<proteinExistence type="inferred from homology"/>
<feature type="transmembrane region" description="Helical" evidence="8">
    <location>
        <begin position="290"/>
        <end position="309"/>
    </location>
</feature>
<dbReference type="InterPro" id="IPR020846">
    <property type="entry name" value="MFS_dom"/>
</dbReference>
<comment type="caution">
    <text evidence="8">Lacks conserved residue(s) required for the propagation of feature annotation.</text>
</comment>
<dbReference type="GO" id="GO:0015385">
    <property type="term" value="F:sodium:proton antiporter activity"/>
    <property type="evidence" value="ECO:0007669"/>
    <property type="project" value="TreeGrafter"/>
</dbReference>
<dbReference type="PROSITE" id="PS50850">
    <property type="entry name" value="MFS"/>
    <property type="match status" value="1"/>
</dbReference>
<evidence type="ECO:0000313" key="10">
    <source>
        <dbReference type="EMBL" id="CUX61261.1"/>
    </source>
</evidence>
<accession>A0A1S7S1T4</accession>
<dbReference type="CDD" id="cd17320">
    <property type="entry name" value="MFS_MdfA_MDR_like"/>
    <property type="match status" value="1"/>
</dbReference>
<gene>
    <name evidence="10" type="ORF">AGR7C_pAt0031</name>
</gene>
<dbReference type="InterPro" id="IPR004812">
    <property type="entry name" value="Efflux_drug-R_Bcr/CmlA"/>
</dbReference>
<feature type="transmembrane region" description="Helical" evidence="8">
    <location>
        <begin position="375"/>
        <end position="395"/>
    </location>
</feature>
<feature type="transmembrane region" description="Helical" evidence="8">
    <location>
        <begin position="259"/>
        <end position="278"/>
    </location>
</feature>
<evidence type="ECO:0000256" key="4">
    <source>
        <dbReference type="ARBA" id="ARBA00022475"/>
    </source>
</evidence>
<evidence type="ECO:0000256" key="1">
    <source>
        <dbReference type="ARBA" id="ARBA00004651"/>
    </source>
</evidence>
<feature type="transmembrane region" description="Helical" evidence="8">
    <location>
        <begin position="141"/>
        <end position="163"/>
    </location>
</feature>
<comment type="similarity">
    <text evidence="2 8">Belongs to the major facilitator superfamily. Bcr/CmlA family.</text>
</comment>
<feature type="transmembrane region" description="Helical" evidence="8">
    <location>
        <begin position="350"/>
        <end position="369"/>
    </location>
</feature>
<keyword evidence="8" id="KW-0997">Cell inner membrane</keyword>
<feature type="transmembrane region" description="Helical" evidence="8">
    <location>
        <begin position="221"/>
        <end position="239"/>
    </location>
</feature>
<dbReference type="Pfam" id="PF07690">
    <property type="entry name" value="MFS_1"/>
    <property type="match status" value="1"/>
</dbReference>
<feature type="transmembrane region" description="Helical" evidence="8">
    <location>
        <begin position="315"/>
        <end position="338"/>
    </location>
</feature>
<evidence type="ECO:0000256" key="3">
    <source>
        <dbReference type="ARBA" id="ARBA00022448"/>
    </source>
</evidence>
<keyword evidence="4" id="KW-1003">Cell membrane</keyword>
<evidence type="ECO:0000259" key="9">
    <source>
        <dbReference type="PROSITE" id="PS50850"/>
    </source>
</evidence>
<dbReference type="GO" id="GO:1990961">
    <property type="term" value="P:xenobiotic detoxification by transmembrane export across the plasma membrane"/>
    <property type="evidence" value="ECO:0007669"/>
    <property type="project" value="InterPro"/>
</dbReference>
<dbReference type="Gene3D" id="1.20.1720.10">
    <property type="entry name" value="Multidrug resistance protein D"/>
    <property type="match status" value="1"/>
</dbReference>